<dbReference type="SMART" id="SM00093">
    <property type="entry name" value="SERPIN"/>
    <property type="match status" value="1"/>
</dbReference>
<evidence type="ECO:0000256" key="6">
    <source>
        <dbReference type="SAM" id="SignalP"/>
    </source>
</evidence>
<keyword evidence="6" id="KW-0732">Signal</keyword>
<dbReference type="AlphaFoldDB" id="A0AAG5CVX9"/>
<dbReference type="CDD" id="cd00172">
    <property type="entry name" value="serpin"/>
    <property type="match status" value="1"/>
</dbReference>
<feature type="signal peptide" evidence="6">
    <location>
        <begin position="1"/>
        <end position="16"/>
    </location>
</feature>
<accession>A0AAG5CVX9</accession>
<reference evidence="8" key="1">
    <citation type="submission" date="2024-04" db="UniProtKB">
        <authorList>
            <consortium name="EnsemblMetazoa"/>
        </authorList>
    </citation>
    <scope>IDENTIFICATION</scope>
    <source>
        <strain evidence="8">EBRO</strain>
    </source>
</reference>
<evidence type="ECO:0000256" key="4">
    <source>
        <dbReference type="RuleBase" id="RU000411"/>
    </source>
</evidence>
<dbReference type="Gene3D" id="3.30.497.10">
    <property type="entry name" value="Antithrombin, subunit I, domain 2"/>
    <property type="match status" value="1"/>
</dbReference>
<organism evidence="8 9">
    <name type="scientific">Anopheles atroparvus</name>
    <name type="common">European mosquito</name>
    <dbReference type="NCBI Taxonomy" id="41427"/>
    <lineage>
        <taxon>Eukaryota</taxon>
        <taxon>Metazoa</taxon>
        <taxon>Ecdysozoa</taxon>
        <taxon>Arthropoda</taxon>
        <taxon>Hexapoda</taxon>
        <taxon>Insecta</taxon>
        <taxon>Pterygota</taxon>
        <taxon>Neoptera</taxon>
        <taxon>Endopterygota</taxon>
        <taxon>Diptera</taxon>
        <taxon>Nematocera</taxon>
        <taxon>Culicoidea</taxon>
        <taxon>Culicidae</taxon>
        <taxon>Anophelinae</taxon>
        <taxon>Anopheles</taxon>
    </lineage>
</organism>
<comment type="similarity">
    <text evidence="1 4">Belongs to the serpin family.</text>
</comment>
<dbReference type="EnsemblMetazoa" id="ENSAATROPT002787">
    <property type="protein sequence ID" value="ENSAATROPP002678"/>
    <property type="gene ID" value="ENSAATROPG002212"/>
</dbReference>
<proteinExistence type="inferred from homology"/>
<evidence type="ECO:0000259" key="7">
    <source>
        <dbReference type="SMART" id="SM00093"/>
    </source>
</evidence>
<dbReference type="Gene3D" id="2.30.39.10">
    <property type="entry name" value="Alpha-1-antitrypsin, domain 1"/>
    <property type="match status" value="1"/>
</dbReference>
<dbReference type="InterPro" id="IPR042185">
    <property type="entry name" value="Serpin_sf_2"/>
</dbReference>
<feature type="region of interest" description="Disordered" evidence="5">
    <location>
        <begin position="80"/>
        <end position="103"/>
    </location>
</feature>
<feature type="domain" description="Serpin" evidence="7">
    <location>
        <begin position="118"/>
        <end position="482"/>
    </location>
</feature>
<dbReference type="InterPro" id="IPR000215">
    <property type="entry name" value="Serpin_fam"/>
</dbReference>
<evidence type="ECO:0000256" key="5">
    <source>
        <dbReference type="SAM" id="MobiDB-lite"/>
    </source>
</evidence>
<protein>
    <recommendedName>
        <fullName evidence="7">Serpin domain-containing protein</fullName>
    </recommendedName>
</protein>
<keyword evidence="3" id="KW-0722">Serine protease inhibitor</keyword>
<dbReference type="Proteomes" id="UP000075880">
    <property type="component" value="Unassembled WGS sequence"/>
</dbReference>
<dbReference type="PANTHER" id="PTHR11461:SF211">
    <property type="entry name" value="GH10112P-RELATED"/>
    <property type="match status" value="1"/>
</dbReference>
<name>A0AAG5CVX9_ANOAO</name>
<dbReference type="GO" id="GO:0005615">
    <property type="term" value="C:extracellular space"/>
    <property type="evidence" value="ECO:0007669"/>
    <property type="project" value="InterPro"/>
</dbReference>
<feature type="chain" id="PRO_5042476406" description="Serpin domain-containing protein" evidence="6">
    <location>
        <begin position="17"/>
        <end position="496"/>
    </location>
</feature>
<sequence length="496" mass="56518">MIWILLFAALAAHVSCYDSKVVIQITKQEYCEKNRIRNYKCEESFANYLVAYPQLKQCTMACPLFSDDCPSLSIDSQCTSSYNQGTEHSDEDPENQQAFEEPASSGIQLHSKVTKFTLELFKKAVPIDNAQNYVLSPVLVQSLLAYLTDGASNGTRGAMESVLQLTASDLNELKRLLEPSAERVDSSKNKLDIASQIFRSSRIELLRPYVQSLKNRKVPQQPMDFSNKENAAKTINDWVKQNTRGKIMEAIDAESLNPETQLLLLNALYFNGTWMYKFNRTERGTFHVNDNEQSAIRMMYLTRNLRSGYTRVVGEWKPKEGFLWVELPYDGDTVSMILLLPKERFQLDRELQTFNEQDLEYILSEIAANDQDEVRLRLPEFKAESTVSLVEPLKRMGLASVFDGEKPFDKISNDIVKISEVKQKSFLSVDQRGTVATSVTYATVIALSLPRSMEFYVDQPFAAIIIDKTNKLPLFMAKISKPEKFKKEKANKKSNV</sequence>
<dbReference type="SUPFAM" id="SSF56574">
    <property type="entry name" value="Serpins"/>
    <property type="match status" value="1"/>
</dbReference>
<evidence type="ECO:0000313" key="9">
    <source>
        <dbReference type="Proteomes" id="UP000075880"/>
    </source>
</evidence>
<evidence type="ECO:0000256" key="2">
    <source>
        <dbReference type="ARBA" id="ARBA00022690"/>
    </source>
</evidence>
<dbReference type="InterPro" id="IPR036186">
    <property type="entry name" value="Serpin_sf"/>
</dbReference>
<dbReference type="InterPro" id="IPR042178">
    <property type="entry name" value="Serpin_sf_1"/>
</dbReference>
<evidence type="ECO:0000313" key="8">
    <source>
        <dbReference type="EnsemblMetazoa" id="ENSAATROPP002678"/>
    </source>
</evidence>
<keyword evidence="9" id="KW-1185">Reference proteome</keyword>
<dbReference type="PANTHER" id="PTHR11461">
    <property type="entry name" value="SERINE PROTEASE INHIBITOR, SERPIN"/>
    <property type="match status" value="1"/>
</dbReference>
<dbReference type="GO" id="GO:0004867">
    <property type="term" value="F:serine-type endopeptidase inhibitor activity"/>
    <property type="evidence" value="ECO:0007669"/>
    <property type="project" value="UniProtKB-KW"/>
</dbReference>
<dbReference type="InterPro" id="IPR023796">
    <property type="entry name" value="Serpin_dom"/>
</dbReference>
<keyword evidence="2" id="KW-0646">Protease inhibitor</keyword>
<evidence type="ECO:0000256" key="3">
    <source>
        <dbReference type="ARBA" id="ARBA00022900"/>
    </source>
</evidence>
<evidence type="ECO:0000256" key="1">
    <source>
        <dbReference type="ARBA" id="ARBA00009500"/>
    </source>
</evidence>
<dbReference type="Pfam" id="PF00079">
    <property type="entry name" value="Serpin"/>
    <property type="match status" value="1"/>
</dbReference>